<keyword evidence="2" id="KW-1185">Reference proteome</keyword>
<gene>
    <name evidence="1" type="ORF">GPX89_21270</name>
</gene>
<dbReference type="AlphaFoldDB" id="A0A7K1UZQ7"/>
<name>A0A7K1UZQ7_9NOCA</name>
<organism evidence="1 2">
    <name type="scientific">Nocardia terrae</name>
    <dbReference type="NCBI Taxonomy" id="2675851"/>
    <lineage>
        <taxon>Bacteria</taxon>
        <taxon>Bacillati</taxon>
        <taxon>Actinomycetota</taxon>
        <taxon>Actinomycetes</taxon>
        <taxon>Mycobacteriales</taxon>
        <taxon>Nocardiaceae</taxon>
        <taxon>Nocardia</taxon>
    </lineage>
</organism>
<dbReference type="Proteomes" id="UP000466794">
    <property type="component" value="Unassembled WGS sequence"/>
</dbReference>
<evidence type="ECO:0000313" key="1">
    <source>
        <dbReference type="EMBL" id="MVU79761.1"/>
    </source>
</evidence>
<dbReference type="RefSeq" id="WP_157389399.1">
    <property type="nucleotide sequence ID" value="NZ_WRPP01000004.1"/>
</dbReference>
<proteinExistence type="predicted"/>
<reference evidence="1 2" key="1">
    <citation type="submission" date="2019-12" db="EMBL/GenBank/DDBJ databases">
        <title>Nocardia sp. nov. ET3-3 isolated from soil.</title>
        <authorList>
            <person name="Kanchanasin P."/>
            <person name="Tanasupawat S."/>
            <person name="Yuki M."/>
            <person name="Kudo T."/>
        </authorList>
    </citation>
    <scope>NUCLEOTIDE SEQUENCE [LARGE SCALE GENOMIC DNA]</scope>
    <source>
        <strain evidence="1 2">ET3-3</strain>
    </source>
</reference>
<sequence length="284" mass="29513">MPLTSSGRTAPRAHLRKGLLGTLLIGAACFGAGCDSHVGIEGTDWHADSGDAAQTVTDTRTAPAAAIGGVGSVPGRPEAAAAVARWAADLRGRGLDELAGRCWTMAPRNVHAMYAEPQTILDALAGPGSISENAVTWQNTEVIVTAQDRDIATGYACPHVYPTGGEAGFNDADARHTVRRFLSRATGNPLDPADREDAYPLICAAGRTWDPDGTGKPSNVPLAVNPSKPGTVKTFVDQSIKSEWPRGGYITVSVPVTTGTGNQTKQIYTLKSGSEGYCIGDVSG</sequence>
<evidence type="ECO:0000313" key="2">
    <source>
        <dbReference type="Proteomes" id="UP000466794"/>
    </source>
</evidence>
<protein>
    <submittedName>
        <fullName evidence="1">Uncharacterized protein</fullName>
    </submittedName>
</protein>
<comment type="caution">
    <text evidence="1">The sequence shown here is derived from an EMBL/GenBank/DDBJ whole genome shotgun (WGS) entry which is preliminary data.</text>
</comment>
<accession>A0A7K1UZQ7</accession>
<dbReference type="EMBL" id="WRPP01000004">
    <property type="protein sequence ID" value="MVU79761.1"/>
    <property type="molecule type" value="Genomic_DNA"/>
</dbReference>